<evidence type="ECO:0000256" key="1">
    <source>
        <dbReference type="ARBA" id="ARBA00001936"/>
    </source>
</evidence>
<keyword evidence="7" id="KW-0479">Metal-binding</keyword>
<dbReference type="GO" id="GO:0005737">
    <property type="term" value="C:cytoplasm"/>
    <property type="evidence" value="ECO:0007669"/>
    <property type="project" value="UniProtKB-SubCell"/>
</dbReference>
<dbReference type="InterPro" id="IPR054708">
    <property type="entry name" value="MTPAP-like_central"/>
</dbReference>
<evidence type="ECO:0000256" key="2">
    <source>
        <dbReference type="ARBA" id="ARBA00001946"/>
    </source>
</evidence>
<keyword evidence="6" id="KW-0808">Transferase</keyword>
<dbReference type="GO" id="GO:0010605">
    <property type="term" value="P:negative regulation of macromolecule metabolic process"/>
    <property type="evidence" value="ECO:0007669"/>
    <property type="project" value="UniProtKB-ARBA"/>
</dbReference>
<evidence type="ECO:0000256" key="4">
    <source>
        <dbReference type="ARBA" id="ARBA00008593"/>
    </source>
</evidence>
<evidence type="ECO:0000259" key="9">
    <source>
        <dbReference type="Pfam" id="PF03828"/>
    </source>
</evidence>
<protein>
    <submittedName>
        <fullName evidence="11">(wild Malaysian banana) hypothetical protein</fullName>
    </submittedName>
</protein>
<dbReference type="GO" id="GO:0046872">
    <property type="term" value="F:metal ion binding"/>
    <property type="evidence" value="ECO:0007669"/>
    <property type="project" value="UniProtKB-KW"/>
</dbReference>
<dbReference type="FunFam" id="1.10.1410.10:FF:000018">
    <property type="entry name" value="Terminal uridylyltransferase cid1"/>
    <property type="match status" value="1"/>
</dbReference>
<evidence type="ECO:0000256" key="5">
    <source>
        <dbReference type="ARBA" id="ARBA00022490"/>
    </source>
</evidence>
<evidence type="ECO:0000259" key="10">
    <source>
        <dbReference type="Pfam" id="PF22600"/>
    </source>
</evidence>
<dbReference type="SUPFAM" id="SSF81301">
    <property type="entry name" value="Nucleotidyltransferase"/>
    <property type="match status" value="1"/>
</dbReference>
<accession>A0A8D7B276</accession>
<name>A0A8D7B276_MUSAM</name>
<gene>
    <name evidence="11" type="ORF">GSMUA_35530.1</name>
</gene>
<keyword evidence="5" id="KW-0963">Cytoplasm</keyword>
<evidence type="ECO:0000256" key="8">
    <source>
        <dbReference type="ARBA" id="ARBA00022842"/>
    </source>
</evidence>
<dbReference type="PANTHER" id="PTHR12271">
    <property type="entry name" value="POLY A POLYMERASE CID PAP -RELATED"/>
    <property type="match status" value="1"/>
</dbReference>
<dbReference type="InterPro" id="IPR043519">
    <property type="entry name" value="NT_sf"/>
</dbReference>
<evidence type="ECO:0000256" key="3">
    <source>
        <dbReference type="ARBA" id="ARBA00004496"/>
    </source>
</evidence>
<dbReference type="Pfam" id="PF03828">
    <property type="entry name" value="PAP_assoc"/>
    <property type="match status" value="1"/>
</dbReference>
<dbReference type="GO" id="GO:0016779">
    <property type="term" value="F:nucleotidyltransferase activity"/>
    <property type="evidence" value="ECO:0007669"/>
    <property type="project" value="UniProtKB-ARBA"/>
</dbReference>
<evidence type="ECO:0000313" key="11">
    <source>
        <dbReference type="EMBL" id="CAG1857085.1"/>
    </source>
</evidence>
<comment type="subcellular location">
    <subcellularLocation>
        <location evidence="3">Cytoplasm</location>
    </subcellularLocation>
</comment>
<dbReference type="Gene3D" id="3.30.460.10">
    <property type="entry name" value="Beta Polymerase, domain 2"/>
    <property type="match status" value="1"/>
</dbReference>
<evidence type="ECO:0000256" key="7">
    <source>
        <dbReference type="ARBA" id="ARBA00022723"/>
    </source>
</evidence>
<dbReference type="CDD" id="cd05402">
    <property type="entry name" value="NT_PAP_TUTase"/>
    <property type="match status" value="1"/>
</dbReference>
<dbReference type="PANTHER" id="PTHR12271:SF40">
    <property type="entry name" value="POLY(A) RNA POLYMERASE GLD2"/>
    <property type="match status" value="1"/>
</dbReference>
<dbReference type="AlphaFoldDB" id="A0A8D7B276"/>
<feature type="non-terminal residue" evidence="11">
    <location>
        <position position="267"/>
    </location>
</feature>
<dbReference type="EMBL" id="HG996473">
    <property type="protein sequence ID" value="CAG1857085.1"/>
    <property type="molecule type" value="Genomic_DNA"/>
</dbReference>
<evidence type="ECO:0000256" key="6">
    <source>
        <dbReference type="ARBA" id="ARBA00022679"/>
    </source>
</evidence>
<feature type="domain" description="Poly(A) RNA polymerase mitochondrial-like central palm" evidence="10">
    <location>
        <begin position="10"/>
        <end position="70"/>
    </location>
</feature>
<sequence length="267" mass="31369">AIDDNTIRKHDMVLKLADILRSENFQDVEAITNARVPIVKMRDPQTGISCDICINNLLVVANTELLRDYARIDDRLHQLAFIVKHWARLREVNKTYGGTLSSYAYVLMCIHFLQLRKPAILPCLQEIEATYVLTVEDTECAYFDQVERLQGFGAQNEESIAQLVWGFFQYWAYYHNYKSDVISIRTATIIRYFIKQMKDWTRPVGNDRHLLCIEDPFETYHDLGHVVDRRSIKILREEFERAARILRYDPNLCVTLFEPYEPSLKQN</sequence>
<dbReference type="GO" id="GO:0043488">
    <property type="term" value="P:regulation of mRNA stability"/>
    <property type="evidence" value="ECO:0007669"/>
    <property type="project" value="UniProtKB-ARBA"/>
</dbReference>
<reference evidence="11" key="1">
    <citation type="submission" date="2021-03" db="EMBL/GenBank/DDBJ databases">
        <authorList>
            <consortium name="Genoscope - CEA"/>
            <person name="William W."/>
        </authorList>
    </citation>
    <scope>NUCLEOTIDE SEQUENCE</scope>
    <source>
        <strain evidence="11">Doubled-haploid Pahang</strain>
    </source>
</reference>
<dbReference type="SUPFAM" id="SSF81631">
    <property type="entry name" value="PAP/OAS1 substrate-binding domain"/>
    <property type="match status" value="1"/>
</dbReference>
<organism evidence="11">
    <name type="scientific">Musa acuminata subsp. malaccensis</name>
    <name type="common">Wild banana</name>
    <name type="synonym">Musa malaccensis</name>
    <dbReference type="NCBI Taxonomy" id="214687"/>
    <lineage>
        <taxon>Eukaryota</taxon>
        <taxon>Viridiplantae</taxon>
        <taxon>Streptophyta</taxon>
        <taxon>Embryophyta</taxon>
        <taxon>Tracheophyta</taxon>
        <taxon>Spermatophyta</taxon>
        <taxon>Magnoliopsida</taxon>
        <taxon>Liliopsida</taxon>
        <taxon>Zingiberales</taxon>
        <taxon>Musaceae</taxon>
        <taxon>Musa</taxon>
    </lineage>
</organism>
<comment type="cofactor">
    <cofactor evidence="2">
        <name>Mg(2+)</name>
        <dbReference type="ChEBI" id="CHEBI:18420"/>
    </cofactor>
</comment>
<keyword evidence="8" id="KW-0460">Magnesium</keyword>
<dbReference type="Pfam" id="PF22600">
    <property type="entry name" value="MTPAP-like_central"/>
    <property type="match status" value="1"/>
</dbReference>
<comment type="similarity">
    <text evidence="4">Belongs to the DNA polymerase type-B-like family.</text>
</comment>
<dbReference type="InterPro" id="IPR002058">
    <property type="entry name" value="PAP_assoc"/>
</dbReference>
<feature type="domain" description="PAP-associated" evidence="9">
    <location>
        <begin position="159"/>
        <end position="221"/>
    </location>
</feature>
<dbReference type="GO" id="GO:0010628">
    <property type="term" value="P:positive regulation of gene expression"/>
    <property type="evidence" value="ECO:0007669"/>
    <property type="project" value="UniProtKB-ARBA"/>
</dbReference>
<dbReference type="Gene3D" id="1.10.1410.10">
    <property type="match status" value="1"/>
</dbReference>
<comment type="cofactor">
    <cofactor evidence="1">
        <name>Mn(2+)</name>
        <dbReference type="ChEBI" id="CHEBI:29035"/>
    </cofactor>
</comment>
<proteinExistence type="inferred from homology"/>